<gene>
    <name evidence="2" type="ORF">SAMN06296241_1743</name>
</gene>
<dbReference type="OrthoDB" id="1495241at2"/>
<keyword evidence="2" id="KW-0255">Endonuclease</keyword>
<dbReference type="RefSeq" id="WP_097055990.1">
    <property type="nucleotide sequence ID" value="NZ_OCMF01000002.1"/>
</dbReference>
<feature type="domain" description="GIY-YIG" evidence="1">
    <location>
        <begin position="1"/>
        <end position="77"/>
    </location>
</feature>
<organism evidence="2 3">
    <name type="scientific">Salinimicrobium sediminis</name>
    <dbReference type="NCBI Taxonomy" id="1343891"/>
    <lineage>
        <taxon>Bacteria</taxon>
        <taxon>Pseudomonadati</taxon>
        <taxon>Bacteroidota</taxon>
        <taxon>Flavobacteriia</taxon>
        <taxon>Flavobacteriales</taxon>
        <taxon>Flavobacteriaceae</taxon>
        <taxon>Salinimicrobium</taxon>
    </lineage>
</organism>
<proteinExistence type="predicted"/>
<protein>
    <submittedName>
        <fullName evidence="2">Putative endonuclease</fullName>
    </submittedName>
</protein>
<keyword evidence="3" id="KW-1185">Reference proteome</keyword>
<reference evidence="3" key="1">
    <citation type="submission" date="2017-09" db="EMBL/GenBank/DDBJ databases">
        <authorList>
            <person name="Varghese N."/>
            <person name="Submissions S."/>
        </authorList>
    </citation>
    <scope>NUCLEOTIDE SEQUENCE [LARGE SCALE GENOMIC DNA]</scope>
    <source>
        <strain evidence="3">CGMCC 1.12641</strain>
    </source>
</reference>
<dbReference type="CDD" id="cd10449">
    <property type="entry name" value="GIY-YIG_SLX1_like"/>
    <property type="match status" value="1"/>
</dbReference>
<evidence type="ECO:0000259" key="1">
    <source>
        <dbReference type="PROSITE" id="PS50164"/>
    </source>
</evidence>
<name>A0A285X4C5_9FLAO</name>
<dbReference type="Gene3D" id="3.40.1440.10">
    <property type="entry name" value="GIY-YIG endonuclease"/>
    <property type="match status" value="1"/>
</dbReference>
<dbReference type="GO" id="GO:0004519">
    <property type="term" value="F:endonuclease activity"/>
    <property type="evidence" value="ECO:0007669"/>
    <property type="project" value="UniProtKB-KW"/>
</dbReference>
<dbReference type="InterPro" id="IPR000305">
    <property type="entry name" value="GIY-YIG_endonuc"/>
</dbReference>
<evidence type="ECO:0000313" key="3">
    <source>
        <dbReference type="Proteomes" id="UP000219193"/>
    </source>
</evidence>
<dbReference type="EMBL" id="OCMF01000002">
    <property type="protein sequence ID" value="SOC80197.1"/>
    <property type="molecule type" value="Genomic_DNA"/>
</dbReference>
<dbReference type="InterPro" id="IPR035901">
    <property type="entry name" value="GIY-YIG_endonuc_sf"/>
</dbReference>
<keyword evidence="2" id="KW-0540">Nuclease</keyword>
<evidence type="ECO:0000313" key="2">
    <source>
        <dbReference type="EMBL" id="SOC80197.1"/>
    </source>
</evidence>
<dbReference type="Proteomes" id="UP000219193">
    <property type="component" value="Unassembled WGS sequence"/>
</dbReference>
<dbReference type="AlphaFoldDB" id="A0A285X4C5"/>
<accession>A0A285X4C5</accession>
<dbReference type="SUPFAM" id="SSF82771">
    <property type="entry name" value="GIY-YIG endonuclease"/>
    <property type="match status" value="1"/>
</dbReference>
<sequence>MIFHIYILYSANLDKYYVGHTGSSLDERLKKHLSDHRGFTAKTKDWKIVYTEKYATKSAAYKRELEIKARKSQKYIEQLVHSRG</sequence>
<keyword evidence="2" id="KW-0378">Hydrolase</keyword>
<dbReference type="Pfam" id="PF01541">
    <property type="entry name" value="GIY-YIG"/>
    <property type="match status" value="1"/>
</dbReference>
<dbReference type="PROSITE" id="PS50164">
    <property type="entry name" value="GIY_YIG"/>
    <property type="match status" value="1"/>
</dbReference>